<comment type="caution">
    <text evidence="3">The sequence shown here is derived from an EMBL/GenBank/DDBJ whole genome shotgun (WGS) entry which is preliminary data.</text>
</comment>
<keyword evidence="2" id="KW-0812">Transmembrane</keyword>
<proteinExistence type="predicted"/>
<evidence type="ECO:0008006" key="5">
    <source>
        <dbReference type="Google" id="ProtNLM"/>
    </source>
</evidence>
<keyword evidence="2" id="KW-0472">Membrane</keyword>
<reference evidence="3 4" key="1">
    <citation type="submission" date="2020-09" db="EMBL/GenBank/DDBJ databases">
        <title>novel species in genus Nocardioides.</title>
        <authorList>
            <person name="Zhang G."/>
        </authorList>
    </citation>
    <scope>NUCLEOTIDE SEQUENCE [LARGE SCALE GENOMIC DNA]</scope>
    <source>
        <strain evidence="3 4">19197</strain>
    </source>
</reference>
<organism evidence="3 4">
    <name type="scientific">Nocardioides hwasunensis</name>
    <dbReference type="NCBI Taxonomy" id="397258"/>
    <lineage>
        <taxon>Bacteria</taxon>
        <taxon>Bacillati</taxon>
        <taxon>Actinomycetota</taxon>
        <taxon>Actinomycetes</taxon>
        <taxon>Propionibacteriales</taxon>
        <taxon>Nocardioidaceae</taxon>
        <taxon>Nocardioides</taxon>
    </lineage>
</organism>
<keyword evidence="2" id="KW-1133">Transmembrane helix</keyword>
<feature type="transmembrane region" description="Helical" evidence="2">
    <location>
        <begin position="111"/>
        <end position="131"/>
    </location>
</feature>
<evidence type="ECO:0000313" key="4">
    <source>
        <dbReference type="Proteomes" id="UP000649289"/>
    </source>
</evidence>
<feature type="region of interest" description="Disordered" evidence="1">
    <location>
        <begin position="28"/>
        <end position="101"/>
    </location>
</feature>
<dbReference type="RefSeq" id="WP_191197739.1">
    <property type="nucleotide sequence ID" value="NZ_BAAAPA010000002.1"/>
</dbReference>
<dbReference type="Proteomes" id="UP000649289">
    <property type="component" value="Unassembled WGS sequence"/>
</dbReference>
<dbReference type="EMBL" id="JACXYY010000001">
    <property type="protein sequence ID" value="MBD3913411.1"/>
    <property type="molecule type" value="Genomic_DNA"/>
</dbReference>
<feature type="compositionally biased region" description="Low complexity" evidence="1">
    <location>
        <begin position="32"/>
        <end position="41"/>
    </location>
</feature>
<sequence length="170" mass="18404">MSRPEDESSTELAWREIVENYGERAVLPDDLAGAAPGGSAATSEPLPPDEVDERTVGTPGATPPETAGPLPDHLADDDPVEAREQAVEEAARFRPPPPPPFPVPRTWQRGLAWSGIFVAPVLALVIALFSIYVNPLIGWLLVSWFVGGFLYLVLEMPSAPRDPWDDGSRI</sequence>
<feature type="compositionally biased region" description="Basic and acidic residues" evidence="1">
    <location>
        <begin position="73"/>
        <end position="92"/>
    </location>
</feature>
<name>A0ABR8MDX8_9ACTN</name>
<protein>
    <recommendedName>
        <fullName evidence="5">DUF1707 domain-containing protein</fullName>
    </recommendedName>
</protein>
<evidence type="ECO:0000256" key="1">
    <source>
        <dbReference type="SAM" id="MobiDB-lite"/>
    </source>
</evidence>
<feature type="transmembrane region" description="Helical" evidence="2">
    <location>
        <begin position="137"/>
        <end position="154"/>
    </location>
</feature>
<gene>
    <name evidence="3" type="ORF">IEZ25_02190</name>
</gene>
<accession>A0ABR8MDX8</accession>
<feature type="compositionally biased region" description="Low complexity" evidence="1">
    <location>
        <begin position="57"/>
        <end position="71"/>
    </location>
</feature>
<evidence type="ECO:0000256" key="2">
    <source>
        <dbReference type="SAM" id="Phobius"/>
    </source>
</evidence>
<keyword evidence="4" id="KW-1185">Reference proteome</keyword>
<evidence type="ECO:0000313" key="3">
    <source>
        <dbReference type="EMBL" id="MBD3913411.1"/>
    </source>
</evidence>